<dbReference type="RefSeq" id="WP_390320911.1">
    <property type="nucleotide sequence ID" value="NZ_JBHSPB010000028.1"/>
</dbReference>
<gene>
    <name evidence="2" type="ORF">ACFP1Z_30275</name>
</gene>
<accession>A0ABW0ZD05</accession>
<comment type="caution">
    <text evidence="2">The sequence shown here is derived from an EMBL/GenBank/DDBJ whole genome shotgun (WGS) entry which is preliminary data.</text>
</comment>
<evidence type="ECO:0000259" key="1">
    <source>
        <dbReference type="Pfam" id="PF12728"/>
    </source>
</evidence>
<dbReference type="InterPro" id="IPR041657">
    <property type="entry name" value="HTH_17"/>
</dbReference>
<dbReference type="Proteomes" id="UP001596083">
    <property type="component" value="Unassembled WGS sequence"/>
</dbReference>
<sequence>MTLRTGPTLTFPELFRLPVTVDLRTAARALGMSPGTAYRLVGRGVFPCPVVRPGHRYRIPTSALMRVLEVDSRPVSLDDVEAGAEFAGRFD</sequence>
<keyword evidence="3" id="KW-1185">Reference proteome</keyword>
<proteinExistence type="predicted"/>
<evidence type="ECO:0000313" key="2">
    <source>
        <dbReference type="EMBL" id="MFC5724450.1"/>
    </source>
</evidence>
<protein>
    <submittedName>
        <fullName evidence="2">Helix-turn-helix domain-containing protein</fullName>
    </submittedName>
</protein>
<evidence type="ECO:0000313" key="3">
    <source>
        <dbReference type="Proteomes" id="UP001596083"/>
    </source>
</evidence>
<reference evidence="3" key="1">
    <citation type="journal article" date="2019" name="Int. J. Syst. Evol. Microbiol.">
        <title>The Global Catalogue of Microorganisms (GCM) 10K type strain sequencing project: providing services to taxonomists for standard genome sequencing and annotation.</title>
        <authorList>
            <consortium name="The Broad Institute Genomics Platform"/>
            <consortium name="The Broad Institute Genome Sequencing Center for Infectious Disease"/>
            <person name="Wu L."/>
            <person name="Ma J."/>
        </authorList>
    </citation>
    <scope>NUCLEOTIDE SEQUENCE [LARGE SCALE GENOMIC DNA]</scope>
    <source>
        <strain evidence="3">CGMCC 4.7304</strain>
    </source>
</reference>
<dbReference type="Pfam" id="PF12728">
    <property type="entry name" value="HTH_17"/>
    <property type="match status" value="1"/>
</dbReference>
<organism evidence="2 3">
    <name type="scientific">Streptomyces gamaensis</name>
    <dbReference type="NCBI Taxonomy" id="1763542"/>
    <lineage>
        <taxon>Bacteria</taxon>
        <taxon>Bacillati</taxon>
        <taxon>Actinomycetota</taxon>
        <taxon>Actinomycetes</taxon>
        <taxon>Kitasatosporales</taxon>
        <taxon>Streptomycetaceae</taxon>
        <taxon>Streptomyces</taxon>
    </lineage>
</organism>
<name>A0ABW0ZD05_9ACTN</name>
<feature type="domain" description="Helix-turn-helix" evidence="1">
    <location>
        <begin position="25"/>
        <end position="69"/>
    </location>
</feature>
<dbReference type="EMBL" id="JBHSPB010000028">
    <property type="protein sequence ID" value="MFC5724450.1"/>
    <property type="molecule type" value="Genomic_DNA"/>
</dbReference>